<dbReference type="InterPro" id="IPR001789">
    <property type="entry name" value="Sig_transdc_resp-reg_receiver"/>
</dbReference>
<dbReference type="SMART" id="SM00388">
    <property type="entry name" value="HisKA"/>
    <property type="match status" value="1"/>
</dbReference>
<dbReference type="Gene3D" id="1.10.287.130">
    <property type="match status" value="1"/>
</dbReference>
<dbReference type="PRINTS" id="PR00344">
    <property type="entry name" value="BCTRLSENSOR"/>
</dbReference>
<dbReference type="InterPro" id="IPR003594">
    <property type="entry name" value="HATPase_dom"/>
</dbReference>
<dbReference type="InterPro" id="IPR005467">
    <property type="entry name" value="His_kinase_dom"/>
</dbReference>
<dbReference type="EC" id="2.7.13.3" evidence="2"/>
<dbReference type="SMART" id="SM00387">
    <property type="entry name" value="HATPase_c"/>
    <property type="match status" value="1"/>
</dbReference>
<evidence type="ECO:0000256" key="1">
    <source>
        <dbReference type="ARBA" id="ARBA00000085"/>
    </source>
</evidence>
<evidence type="ECO:0000313" key="7">
    <source>
        <dbReference type="EMBL" id="RRB10516.1"/>
    </source>
</evidence>
<dbReference type="SUPFAM" id="SSF55874">
    <property type="entry name" value="ATPase domain of HSP90 chaperone/DNA topoisomerase II/histidine kinase"/>
    <property type="match status" value="1"/>
</dbReference>
<dbReference type="AlphaFoldDB" id="A0A3P1CBR1"/>
<feature type="domain" description="Histidine kinase" evidence="5">
    <location>
        <begin position="144"/>
        <end position="365"/>
    </location>
</feature>
<dbReference type="EMBL" id="RQJP01000007">
    <property type="protein sequence ID" value="RRB10516.1"/>
    <property type="molecule type" value="Genomic_DNA"/>
</dbReference>
<keyword evidence="3 4" id="KW-0597">Phosphoprotein</keyword>
<dbReference type="PANTHER" id="PTHR43547:SF2">
    <property type="entry name" value="HYBRID SIGNAL TRANSDUCTION HISTIDINE KINASE C"/>
    <property type="match status" value="1"/>
</dbReference>
<dbReference type="Gene3D" id="3.30.565.10">
    <property type="entry name" value="Histidine kinase-like ATPase, C-terminal domain"/>
    <property type="match status" value="1"/>
</dbReference>
<dbReference type="SUPFAM" id="SSF47384">
    <property type="entry name" value="Homodimeric domain of signal transducing histidine kinase"/>
    <property type="match status" value="1"/>
</dbReference>
<accession>A0A3P1CBR1</accession>
<dbReference type="GO" id="GO:0000155">
    <property type="term" value="F:phosphorelay sensor kinase activity"/>
    <property type="evidence" value="ECO:0007669"/>
    <property type="project" value="InterPro"/>
</dbReference>
<dbReference type="InterPro" id="IPR036890">
    <property type="entry name" value="HATPase_C_sf"/>
</dbReference>
<dbReference type="InterPro" id="IPR004358">
    <property type="entry name" value="Sig_transdc_His_kin-like_C"/>
</dbReference>
<dbReference type="Proteomes" id="UP000274271">
    <property type="component" value="Unassembled WGS sequence"/>
</dbReference>
<dbReference type="InterPro" id="IPR003661">
    <property type="entry name" value="HisK_dim/P_dom"/>
</dbReference>
<evidence type="ECO:0000256" key="3">
    <source>
        <dbReference type="ARBA" id="ARBA00022553"/>
    </source>
</evidence>
<dbReference type="InterPro" id="IPR036097">
    <property type="entry name" value="HisK_dim/P_sf"/>
</dbReference>
<dbReference type="InterPro" id="IPR011006">
    <property type="entry name" value="CheY-like_superfamily"/>
</dbReference>
<dbReference type="CDD" id="cd17574">
    <property type="entry name" value="REC_OmpR"/>
    <property type="match status" value="1"/>
</dbReference>
<protein>
    <recommendedName>
        <fullName evidence="2">histidine kinase</fullName>
        <ecNumber evidence="2">2.7.13.3</ecNumber>
    </recommendedName>
</protein>
<organism evidence="7 8">
    <name type="scientific">Larkinella knui</name>
    <dbReference type="NCBI Taxonomy" id="2025310"/>
    <lineage>
        <taxon>Bacteria</taxon>
        <taxon>Pseudomonadati</taxon>
        <taxon>Bacteroidota</taxon>
        <taxon>Cytophagia</taxon>
        <taxon>Cytophagales</taxon>
        <taxon>Spirosomataceae</taxon>
        <taxon>Larkinella</taxon>
    </lineage>
</organism>
<dbReference type="Gene3D" id="3.40.50.2300">
    <property type="match status" value="1"/>
</dbReference>
<dbReference type="Pfam" id="PF00072">
    <property type="entry name" value="Response_reg"/>
    <property type="match status" value="1"/>
</dbReference>
<dbReference type="SMART" id="SM00448">
    <property type="entry name" value="REC"/>
    <property type="match status" value="1"/>
</dbReference>
<dbReference type="Pfam" id="PF02518">
    <property type="entry name" value="HATPase_c"/>
    <property type="match status" value="1"/>
</dbReference>
<dbReference type="OrthoDB" id="9781208at2"/>
<reference evidence="7 8" key="1">
    <citation type="submission" date="2018-11" db="EMBL/GenBank/DDBJ databases">
        <authorList>
            <person name="Zhou Z."/>
            <person name="Wang G."/>
        </authorList>
    </citation>
    <scope>NUCLEOTIDE SEQUENCE [LARGE SCALE GENOMIC DNA]</scope>
    <source>
        <strain evidence="7 8">KCTC42998</strain>
    </source>
</reference>
<sequence>MSTQILIIEDEVQIRENIAEWLGLNGFDVETAPDGIQGVTQAILKQPDLILCDIMMPGMDGHQVLEAVRGNRSLASVPFVFLTAKADMTDLRRGMALGADDYLTKPFTSQNLLLAIQARLQREALRKASLLAQLNEQHLRVAQTAGHEHNTPLGGIIGFTNLLIDHFDEFDREDTVSMLEMIRVCGLRLKRSLDNVRLMDILKCANPSHEVYLVFTTGQTTIDSETIEKQIQHVEKRQDQEINRRVDVATAQLRISDDNLRIILDELLDNAVKFSDKAGLVAVTGRQETDSYLLAISNEGRFFKPEDWTRIEPYSQFDRQQYEQQGFGLGLAIVKKLVELNNGSLEIESQPDSWTTVAVRLPLQPG</sequence>
<feature type="modified residue" description="4-aspartylphosphate" evidence="4">
    <location>
        <position position="53"/>
    </location>
</feature>
<evidence type="ECO:0000256" key="4">
    <source>
        <dbReference type="PROSITE-ProRule" id="PRU00169"/>
    </source>
</evidence>
<dbReference type="RefSeq" id="WP_124910526.1">
    <property type="nucleotide sequence ID" value="NZ_RQJP01000007.1"/>
</dbReference>
<comment type="catalytic activity">
    <reaction evidence="1">
        <text>ATP + protein L-histidine = ADP + protein N-phospho-L-histidine.</text>
        <dbReference type="EC" id="2.7.13.3"/>
    </reaction>
</comment>
<evidence type="ECO:0000256" key="2">
    <source>
        <dbReference type="ARBA" id="ARBA00012438"/>
    </source>
</evidence>
<dbReference type="SUPFAM" id="SSF52172">
    <property type="entry name" value="CheY-like"/>
    <property type="match status" value="1"/>
</dbReference>
<keyword evidence="8" id="KW-1185">Reference proteome</keyword>
<dbReference type="PROSITE" id="PS50110">
    <property type="entry name" value="RESPONSE_REGULATORY"/>
    <property type="match status" value="1"/>
</dbReference>
<name>A0A3P1CBR1_9BACT</name>
<proteinExistence type="predicted"/>
<dbReference type="PANTHER" id="PTHR43547">
    <property type="entry name" value="TWO-COMPONENT HISTIDINE KINASE"/>
    <property type="match status" value="1"/>
</dbReference>
<feature type="domain" description="Response regulatory" evidence="6">
    <location>
        <begin position="4"/>
        <end position="120"/>
    </location>
</feature>
<dbReference type="PROSITE" id="PS50109">
    <property type="entry name" value="HIS_KIN"/>
    <property type="match status" value="1"/>
</dbReference>
<evidence type="ECO:0000259" key="6">
    <source>
        <dbReference type="PROSITE" id="PS50110"/>
    </source>
</evidence>
<evidence type="ECO:0000259" key="5">
    <source>
        <dbReference type="PROSITE" id="PS50109"/>
    </source>
</evidence>
<comment type="caution">
    <text evidence="7">The sequence shown here is derived from an EMBL/GenBank/DDBJ whole genome shotgun (WGS) entry which is preliminary data.</text>
</comment>
<evidence type="ECO:0000313" key="8">
    <source>
        <dbReference type="Proteomes" id="UP000274271"/>
    </source>
</evidence>
<gene>
    <name evidence="7" type="ORF">EHT87_30325</name>
</gene>